<dbReference type="EMBL" id="JACRWE010000003">
    <property type="protein sequence ID" value="MBC5996424.1"/>
    <property type="molecule type" value="Genomic_DNA"/>
</dbReference>
<comment type="caution">
    <text evidence="1">The sequence shown here is derived from an EMBL/GenBank/DDBJ whole genome shotgun (WGS) entry which is preliminary data.</text>
</comment>
<sequence>MLQSENKMLGDINVRAIWRLYINNICYRKNAFYTKEEIQNICKKIENPYDKFIIYGLFNNIPNKVMLNLKEKDIPKDRSYIDVKGRRIIFDEYMKSIIRECTGEVCNYFLKHYYKFNNKSVYLIKNKIGTPNDGLNSMTLQAIDRKLEKATKRFSYEEYIFNKASLRVSGIIYYMYLKEKSDLVEWDIEKVTEYLGVNGIKCDPEKIYRCYQIKYNNKVELEEKTYKISDRIRKIKDKF</sequence>
<keyword evidence="2" id="KW-1185">Reference proteome</keyword>
<gene>
    <name evidence="1" type="ORF">H8923_06580</name>
</gene>
<evidence type="ECO:0000313" key="1">
    <source>
        <dbReference type="EMBL" id="MBC5996424.1"/>
    </source>
</evidence>
<evidence type="ECO:0000313" key="2">
    <source>
        <dbReference type="Proteomes" id="UP000609849"/>
    </source>
</evidence>
<reference evidence="1 2" key="1">
    <citation type="submission" date="2020-08" db="EMBL/GenBank/DDBJ databases">
        <authorList>
            <person name="Liu C."/>
            <person name="Sun Q."/>
        </authorList>
    </citation>
    <scope>NUCLEOTIDE SEQUENCE [LARGE SCALE GENOMIC DNA]</scope>
    <source>
        <strain evidence="1 2">NSJ-18</strain>
    </source>
</reference>
<organism evidence="1 2">
    <name type="scientific">Romboutsia faecis</name>
    <dbReference type="NCBI Taxonomy" id="2764597"/>
    <lineage>
        <taxon>Bacteria</taxon>
        <taxon>Bacillati</taxon>
        <taxon>Bacillota</taxon>
        <taxon>Clostridia</taxon>
        <taxon>Peptostreptococcales</taxon>
        <taxon>Peptostreptococcaceae</taxon>
        <taxon>Romboutsia</taxon>
    </lineage>
</organism>
<protein>
    <submittedName>
        <fullName evidence="1">Uncharacterized protein</fullName>
    </submittedName>
</protein>
<name>A0ABR7JNA4_9FIRM</name>
<dbReference type="RefSeq" id="WP_147541211.1">
    <property type="nucleotide sequence ID" value="NZ_JACRWE010000003.1"/>
</dbReference>
<dbReference type="Proteomes" id="UP000609849">
    <property type="component" value="Unassembled WGS sequence"/>
</dbReference>
<proteinExistence type="predicted"/>
<accession>A0ABR7JNA4</accession>